<organism evidence="2 3">
    <name type="scientific">Cellvibrio zantedeschiae</name>
    <dbReference type="NCBI Taxonomy" id="1237077"/>
    <lineage>
        <taxon>Bacteria</taxon>
        <taxon>Pseudomonadati</taxon>
        <taxon>Pseudomonadota</taxon>
        <taxon>Gammaproteobacteria</taxon>
        <taxon>Cellvibrionales</taxon>
        <taxon>Cellvibrionaceae</taxon>
        <taxon>Cellvibrio</taxon>
    </lineage>
</organism>
<dbReference type="RefSeq" id="WP_189416451.1">
    <property type="nucleotide sequence ID" value="NZ_BMYZ01000001.1"/>
</dbReference>
<dbReference type="Proteomes" id="UP000619761">
    <property type="component" value="Unassembled WGS sequence"/>
</dbReference>
<accession>A0ABQ3AWX7</accession>
<evidence type="ECO:0008006" key="4">
    <source>
        <dbReference type="Google" id="ProtNLM"/>
    </source>
</evidence>
<protein>
    <recommendedName>
        <fullName evidence="4">MSHA biogenesis protein MshK</fullName>
    </recommendedName>
</protein>
<reference evidence="3" key="1">
    <citation type="journal article" date="2019" name="Int. J. Syst. Evol. Microbiol.">
        <title>The Global Catalogue of Microorganisms (GCM) 10K type strain sequencing project: providing services to taxonomists for standard genome sequencing and annotation.</title>
        <authorList>
            <consortium name="The Broad Institute Genomics Platform"/>
            <consortium name="The Broad Institute Genome Sequencing Center for Infectious Disease"/>
            <person name="Wu L."/>
            <person name="Ma J."/>
        </authorList>
    </citation>
    <scope>NUCLEOTIDE SEQUENCE [LARGE SCALE GENOMIC DNA]</scope>
    <source>
        <strain evidence="3">KCTC 32239</strain>
    </source>
</reference>
<feature type="signal peptide" evidence="1">
    <location>
        <begin position="1"/>
        <end position="21"/>
    </location>
</feature>
<dbReference type="EMBL" id="BMYZ01000001">
    <property type="protein sequence ID" value="GGY67860.1"/>
    <property type="molecule type" value="Genomic_DNA"/>
</dbReference>
<comment type="caution">
    <text evidence="2">The sequence shown here is derived from an EMBL/GenBank/DDBJ whole genome shotgun (WGS) entry which is preliminary data.</text>
</comment>
<feature type="chain" id="PRO_5046029459" description="MSHA biogenesis protein MshK" evidence="1">
    <location>
        <begin position="22"/>
        <end position="111"/>
    </location>
</feature>
<keyword evidence="3" id="KW-1185">Reference proteome</keyword>
<gene>
    <name evidence="2" type="ORF">GCM10011613_10090</name>
</gene>
<name>A0ABQ3AWX7_9GAMM</name>
<proteinExistence type="predicted"/>
<evidence type="ECO:0000256" key="1">
    <source>
        <dbReference type="SAM" id="SignalP"/>
    </source>
</evidence>
<evidence type="ECO:0000313" key="2">
    <source>
        <dbReference type="EMBL" id="GGY67860.1"/>
    </source>
</evidence>
<keyword evidence="1" id="KW-0732">Signal</keyword>
<sequence>MFKIFKVFVLLCLFPIASVNAQEAVNDPTKPLGFSGGTGTATGNAQETIQLTSILIADDRRVAIINGQSLRENQILKGVGATVKKIDADAVTLQQNGKVWRVALNNTAIRK</sequence>
<evidence type="ECO:0000313" key="3">
    <source>
        <dbReference type="Proteomes" id="UP000619761"/>
    </source>
</evidence>